<name>A0A7I7S3F4_9MYCO</name>
<dbReference type="Pfam" id="PF01757">
    <property type="entry name" value="Acyl_transf_3"/>
    <property type="match status" value="1"/>
</dbReference>
<feature type="domain" description="Acyltransferase 3" evidence="2">
    <location>
        <begin position="27"/>
        <end position="404"/>
    </location>
</feature>
<dbReference type="RefSeq" id="WP_163921420.1">
    <property type="nucleotide sequence ID" value="NZ_AP022593.1"/>
</dbReference>
<keyword evidence="1" id="KW-0812">Transmembrane</keyword>
<dbReference type="GO" id="GO:0016020">
    <property type="term" value="C:membrane"/>
    <property type="evidence" value="ECO:0007669"/>
    <property type="project" value="TreeGrafter"/>
</dbReference>
<feature type="transmembrane region" description="Helical" evidence="1">
    <location>
        <begin position="205"/>
        <end position="230"/>
    </location>
</feature>
<dbReference type="GO" id="GO:0016747">
    <property type="term" value="F:acyltransferase activity, transferring groups other than amino-acyl groups"/>
    <property type="evidence" value="ECO:0007669"/>
    <property type="project" value="InterPro"/>
</dbReference>
<dbReference type="PANTHER" id="PTHR23028">
    <property type="entry name" value="ACETYLTRANSFERASE"/>
    <property type="match status" value="1"/>
</dbReference>
<gene>
    <name evidence="3" type="ORF">MARA_46810</name>
</gene>
<feature type="transmembrane region" description="Helical" evidence="1">
    <location>
        <begin position="356"/>
        <end position="376"/>
    </location>
</feature>
<dbReference type="PANTHER" id="PTHR23028:SF53">
    <property type="entry name" value="ACYL_TRANSF_3 DOMAIN-CONTAINING PROTEIN"/>
    <property type="match status" value="1"/>
</dbReference>
<evidence type="ECO:0000313" key="4">
    <source>
        <dbReference type="Proteomes" id="UP000467428"/>
    </source>
</evidence>
<feature type="transmembrane region" description="Helical" evidence="1">
    <location>
        <begin position="291"/>
        <end position="310"/>
    </location>
</feature>
<dbReference type="AlphaFoldDB" id="A0A7I7S3F4"/>
<reference evidence="3 4" key="1">
    <citation type="journal article" date="2019" name="Emerg. Microbes Infect.">
        <title>Comprehensive subspecies identification of 175 nontuberculous mycobacteria species based on 7547 genomic profiles.</title>
        <authorList>
            <person name="Matsumoto Y."/>
            <person name="Kinjo T."/>
            <person name="Motooka D."/>
            <person name="Nabeya D."/>
            <person name="Jung N."/>
            <person name="Uechi K."/>
            <person name="Horii T."/>
            <person name="Iida T."/>
            <person name="Fujita J."/>
            <person name="Nakamura S."/>
        </authorList>
    </citation>
    <scope>NUCLEOTIDE SEQUENCE [LARGE SCALE GENOMIC DNA]</scope>
    <source>
        <strain evidence="3 4">JCM 18538</strain>
    </source>
</reference>
<accession>A0A7I7S3F4</accession>
<keyword evidence="4" id="KW-1185">Reference proteome</keyword>
<dbReference type="InterPro" id="IPR050879">
    <property type="entry name" value="Acyltransferase_3"/>
</dbReference>
<keyword evidence="3" id="KW-0012">Acyltransferase</keyword>
<feature type="transmembrane region" description="Helical" evidence="1">
    <location>
        <begin position="316"/>
        <end position="335"/>
    </location>
</feature>
<organism evidence="3 4">
    <name type="scientific">Mycolicibacterium arabiense</name>
    <dbReference type="NCBI Taxonomy" id="1286181"/>
    <lineage>
        <taxon>Bacteria</taxon>
        <taxon>Bacillati</taxon>
        <taxon>Actinomycetota</taxon>
        <taxon>Actinomycetes</taxon>
        <taxon>Mycobacteriales</taxon>
        <taxon>Mycobacteriaceae</taxon>
        <taxon>Mycolicibacterium</taxon>
    </lineage>
</organism>
<evidence type="ECO:0000256" key="1">
    <source>
        <dbReference type="SAM" id="Phobius"/>
    </source>
</evidence>
<sequence length="440" mass="48006">MTRRTETPGAATPPATKGSGRVRARIIGLDGVRGILCLSIAITHVTTHFSPNTAQTWMTSLLGFSLVYFFVLSGFLLFLPYVRNLSDDRDVARMPSIGDYTLHRVARIMPVYLVIFLIVNYLLQVSYVENPVLQKVGTDEGTGMITDPWQLLANLTLTQSYFPQYIQTGINPAWSLTLEYAFYASLPLLGIALFALRKRVSMNPLVLAALAPALLLVIGMIGRSLIPVVFAHSGSTDFMLLNWGPNWAAVFTKSFLTNADNFALGMFAAVVFVAMERGVLRERISKRVRLISAAAILPMLAVSAVTLAVANQFTTAGVAVVAALMILVIVAPLARGQKTKLAVWLDARPIRYVGEISLSAYLWHFPMILVLGRLGVMAGDDAWGMWRNVVVLLAVTIAVASITYYGVEKPVMKWAKALRKKKVAVPADPELAPAGIPKTT</sequence>
<dbReference type="KEGG" id="marz:MARA_46810"/>
<dbReference type="GO" id="GO:0009103">
    <property type="term" value="P:lipopolysaccharide biosynthetic process"/>
    <property type="evidence" value="ECO:0007669"/>
    <property type="project" value="TreeGrafter"/>
</dbReference>
<evidence type="ECO:0000313" key="3">
    <source>
        <dbReference type="EMBL" id="BBY51213.1"/>
    </source>
</evidence>
<feature type="transmembrane region" description="Helical" evidence="1">
    <location>
        <begin position="262"/>
        <end position="279"/>
    </location>
</feature>
<feature type="transmembrane region" description="Helical" evidence="1">
    <location>
        <begin position="388"/>
        <end position="407"/>
    </location>
</feature>
<dbReference type="Proteomes" id="UP000467428">
    <property type="component" value="Chromosome"/>
</dbReference>
<geneLocation type="plasmid" evidence="4">
    <name>pjcm18538 dna</name>
</geneLocation>
<proteinExistence type="predicted"/>
<dbReference type="EMBL" id="AP022593">
    <property type="protein sequence ID" value="BBY51213.1"/>
    <property type="molecule type" value="Genomic_DNA"/>
</dbReference>
<feature type="transmembrane region" description="Helical" evidence="1">
    <location>
        <begin position="31"/>
        <end position="49"/>
    </location>
</feature>
<feature type="transmembrane region" description="Helical" evidence="1">
    <location>
        <begin position="104"/>
        <end position="123"/>
    </location>
</feature>
<keyword evidence="1" id="KW-0472">Membrane</keyword>
<dbReference type="InterPro" id="IPR002656">
    <property type="entry name" value="Acyl_transf_3_dom"/>
</dbReference>
<feature type="transmembrane region" description="Helical" evidence="1">
    <location>
        <begin position="180"/>
        <end position="196"/>
    </location>
</feature>
<evidence type="ECO:0000259" key="2">
    <source>
        <dbReference type="Pfam" id="PF01757"/>
    </source>
</evidence>
<protein>
    <submittedName>
        <fullName evidence="3">Acyltransferase</fullName>
    </submittedName>
</protein>
<feature type="transmembrane region" description="Helical" evidence="1">
    <location>
        <begin position="61"/>
        <end position="83"/>
    </location>
</feature>
<keyword evidence="3" id="KW-0808">Transferase</keyword>
<keyword evidence="1" id="KW-1133">Transmembrane helix</keyword>